<dbReference type="SUPFAM" id="SSF46579">
    <property type="entry name" value="Prefoldin"/>
    <property type="match status" value="1"/>
</dbReference>
<feature type="coiled-coil region" evidence="5">
    <location>
        <begin position="19"/>
        <end position="46"/>
    </location>
</feature>
<proteinExistence type="inferred from homology"/>
<dbReference type="AlphaFoldDB" id="A0A7S3ATT3"/>
<reference evidence="6" key="1">
    <citation type="submission" date="2021-01" db="EMBL/GenBank/DDBJ databases">
        <authorList>
            <person name="Corre E."/>
            <person name="Pelletier E."/>
            <person name="Niang G."/>
            <person name="Scheremetjew M."/>
            <person name="Finn R."/>
            <person name="Kale V."/>
            <person name="Holt S."/>
            <person name="Cochrane G."/>
            <person name="Meng A."/>
            <person name="Brown T."/>
            <person name="Cohen L."/>
        </authorList>
    </citation>
    <scope>NUCLEOTIDE SEQUENCE</scope>
    <source>
        <strain evidence="6">CCMP281</strain>
    </source>
</reference>
<protein>
    <recommendedName>
        <fullName evidence="4">Prefoldin subunit 4</fullName>
    </recommendedName>
</protein>
<dbReference type="CDD" id="cd23165">
    <property type="entry name" value="Prefoldin_4"/>
    <property type="match status" value="1"/>
</dbReference>
<name>A0A7S3ATT3_9EUKA</name>
<evidence type="ECO:0000256" key="5">
    <source>
        <dbReference type="SAM" id="Coils"/>
    </source>
</evidence>
<evidence type="ECO:0000256" key="1">
    <source>
        <dbReference type="ARBA" id="ARBA00008045"/>
    </source>
</evidence>
<sequence length="123" mass="14338">MPEDDVEVRWEDQQKINTFGRLNTRMHELEDELKEKSSKSELLDDAANEMILADDDEPIRFAFGECYFEVTKDRADELLEEQKAKVDEEVAALDKEISGIKETLESLKKHLYGRFGQNINLEE</sequence>
<keyword evidence="2 4" id="KW-0143">Chaperone</keyword>
<feature type="coiled-coil region" evidence="5">
    <location>
        <begin position="72"/>
        <end position="110"/>
    </location>
</feature>
<dbReference type="GO" id="GO:0051082">
    <property type="term" value="F:unfolded protein binding"/>
    <property type="evidence" value="ECO:0007669"/>
    <property type="project" value="InterPro"/>
</dbReference>
<dbReference type="FunFam" id="1.10.287.370:FF:000005">
    <property type="entry name" value="Prefoldin subunit 4"/>
    <property type="match status" value="1"/>
</dbReference>
<dbReference type="GO" id="GO:0006457">
    <property type="term" value="P:protein folding"/>
    <property type="evidence" value="ECO:0007669"/>
    <property type="project" value="UniProtKB-UniRule"/>
</dbReference>
<dbReference type="PANTHER" id="PTHR21100:SF9">
    <property type="entry name" value="PREFOLDIN SUBUNIT 4"/>
    <property type="match status" value="1"/>
</dbReference>
<comment type="similarity">
    <text evidence="1 4">Belongs to the prefoldin subunit beta family.</text>
</comment>
<gene>
    <name evidence="6" type="ORF">HERI1096_LOCUS15769</name>
</gene>
<dbReference type="InterPro" id="IPR016661">
    <property type="entry name" value="PFDN4"/>
</dbReference>
<evidence type="ECO:0000313" key="6">
    <source>
        <dbReference type="EMBL" id="CAE0115084.1"/>
    </source>
</evidence>
<keyword evidence="5" id="KW-0175">Coiled coil</keyword>
<dbReference type="InterPro" id="IPR009053">
    <property type="entry name" value="Prefoldin"/>
</dbReference>
<evidence type="ECO:0000256" key="4">
    <source>
        <dbReference type="PIRNR" id="PIRNR016477"/>
    </source>
</evidence>
<dbReference type="GO" id="GO:0016272">
    <property type="term" value="C:prefoldin complex"/>
    <property type="evidence" value="ECO:0007669"/>
    <property type="project" value="UniProtKB-UniRule"/>
</dbReference>
<dbReference type="Gene3D" id="1.10.287.370">
    <property type="match status" value="1"/>
</dbReference>
<organism evidence="6">
    <name type="scientific">Haptolina ericina</name>
    <dbReference type="NCBI Taxonomy" id="156174"/>
    <lineage>
        <taxon>Eukaryota</taxon>
        <taxon>Haptista</taxon>
        <taxon>Haptophyta</taxon>
        <taxon>Prymnesiophyceae</taxon>
        <taxon>Prymnesiales</taxon>
        <taxon>Prymnesiaceae</taxon>
        <taxon>Haptolina</taxon>
    </lineage>
</organism>
<comment type="function">
    <text evidence="3 4">Binds specifically to cytosolic chaperonin (c-CPN) and transfers target proteins to it. Binds to nascent polypeptide chain and promotes folding in an environment in which there are many competing pathways for nonnative proteins.</text>
</comment>
<dbReference type="InterPro" id="IPR002777">
    <property type="entry name" value="PFD_beta-like"/>
</dbReference>
<dbReference type="PIRSF" id="PIRSF016477">
    <property type="entry name" value="Prefoldin_subunit_4"/>
    <property type="match status" value="1"/>
</dbReference>
<evidence type="ECO:0000256" key="2">
    <source>
        <dbReference type="ARBA" id="ARBA00023186"/>
    </source>
</evidence>
<evidence type="ECO:0000256" key="3">
    <source>
        <dbReference type="ARBA" id="ARBA00024667"/>
    </source>
</evidence>
<dbReference type="GO" id="GO:0005737">
    <property type="term" value="C:cytoplasm"/>
    <property type="evidence" value="ECO:0007669"/>
    <property type="project" value="TreeGrafter"/>
</dbReference>
<accession>A0A7S3ATT3</accession>
<comment type="subunit">
    <text evidence="4">Heterohexamer of two PFD-alpha type and four PFD-beta type subunits.</text>
</comment>
<dbReference type="Pfam" id="PF01920">
    <property type="entry name" value="Prefoldin_2"/>
    <property type="match status" value="1"/>
</dbReference>
<dbReference type="EMBL" id="HBHX01028228">
    <property type="protein sequence ID" value="CAE0115084.1"/>
    <property type="molecule type" value="Transcribed_RNA"/>
</dbReference>
<dbReference type="PANTHER" id="PTHR21100">
    <property type="entry name" value="PREFOLDIN SUBUNIT 4"/>
    <property type="match status" value="1"/>
</dbReference>